<dbReference type="InterPro" id="IPR023562">
    <property type="entry name" value="ClpP/TepA"/>
</dbReference>
<dbReference type="PRINTS" id="PR00127">
    <property type="entry name" value="CLPPROTEASEP"/>
</dbReference>
<dbReference type="CDD" id="cd07016">
    <property type="entry name" value="S14_ClpP_1"/>
    <property type="match status" value="1"/>
</dbReference>
<gene>
    <name evidence="7" type="ORF">SAMN02745180_02613</name>
</gene>
<reference evidence="7 8" key="1">
    <citation type="submission" date="2016-11" db="EMBL/GenBank/DDBJ databases">
        <authorList>
            <person name="Jaros S."/>
            <person name="Januszkiewicz K."/>
            <person name="Wedrychowicz H."/>
        </authorList>
    </citation>
    <scope>NUCLEOTIDE SEQUENCE [LARGE SCALE GENOMIC DNA]</scope>
    <source>
        <strain evidence="7 8">DSM 13106</strain>
    </source>
</reference>
<dbReference type="GO" id="GO:0009368">
    <property type="term" value="C:endopeptidase Clp complex"/>
    <property type="evidence" value="ECO:0007669"/>
    <property type="project" value="TreeGrafter"/>
</dbReference>
<dbReference type="EMBL" id="FQXR01000018">
    <property type="protein sequence ID" value="SHI17805.1"/>
    <property type="molecule type" value="Genomic_DNA"/>
</dbReference>
<protein>
    <recommendedName>
        <fullName evidence="6">ATP-dependent Clp protease proteolytic subunit</fullName>
    </recommendedName>
</protein>
<dbReference type="RefSeq" id="WP_072745234.1">
    <property type="nucleotide sequence ID" value="NZ_FQXR01000018.1"/>
</dbReference>
<dbReference type="STRING" id="1123281.SAMN02745180_02613"/>
<evidence type="ECO:0000256" key="6">
    <source>
        <dbReference type="RuleBase" id="RU003567"/>
    </source>
</evidence>
<dbReference type="GO" id="GO:0004252">
    <property type="term" value="F:serine-type endopeptidase activity"/>
    <property type="evidence" value="ECO:0007669"/>
    <property type="project" value="InterPro"/>
</dbReference>
<dbReference type="Pfam" id="PF00574">
    <property type="entry name" value="CLP_protease"/>
    <property type="match status" value="1"/>
</dbReference>
<evidence type="ECO:0000256" key="3">
    <source>
        <dbReference type="ARBA" id="ARBA00022670"/>
    </source>
</evidence>
<keyword evidence="5" id="KW-0720">Serine protease</keyword>
<proteinExistence type="inferred from homology"/>
<keyword evidence="4" id="KW-0378">Hydrolase</keyword>
<dbReference type="AlphaFoldDB" id="A0A1M5Z0K8"/>
<dbReference type="Gene3D" id="3.90.226.10">
    <property type="entry name" value="2-enoyl-CoA Hydratase, Chain A, domain 1"/>
    <property type="match status" value="1"/>
</dbReference>
<sequence length="232" mass="26343">MKFWNWINNEDGRTLYLDGYIAQESWFDDEVSPREFKAELEKSGGDITVFINSPGGDVFAASQIYTMLKEYVDKVTVKIDGIAASAASVIAMAGDEVLMSPTSMLMIHNPITLVWGEEVDMRKGIEMLSEVKESIINAYEVKTKLSRNEISKMMDRETWMSAKKAHELGFCDKVLYTENETVPEDVLNGFMFDRVTVTNNFIGKLPKVNKPKDSKDTKTPYSQLVKRLELLK</sequence>
<evidence type="ECO:0000256" key="5">
    <source>
        <dbReference type="ARBA" id="ARBA00022825"/>
    </source>
</evidence>
<name>A0A1M5Z0K8_9FIRM</name>
<dbReference type="GO" id="GO:0006515">
    <property type="term" value="P:protein quality control for misfolded or incompletely synthesized proteins"/>
    <property type="evidence" value="ECO:0007669"/>
    <property type="project" value="TreeGrafter"/>
</dbReference>
<evidence type="ECO:0000256" key="2">
    <source>
        <dbReference type="ARBA" id="ARBA00022490"/>
    </source>
</evidence>
<dbReference type="PANTHER" id="PTHR10381">
    <property type="entry name" value="ATP-DEPENDENT CLP PROTEASE PROTEOLYTIC SUBUNIT"/>
    <property type="match status" value="1"/>
</dbReference>
<dbReference type="OrthoDB" id="9806592at2"/>
<dbReference type="GO" id="GO:0004176">
    <property type="term" value="F:ATP-dependent peptidase activity"/>
    <property type="evidence" value="ECO:0007669"/>
    <property type="project" value="InterPro"/>
</dbReference>
<evidence type="ECO:0000313" key="8">
    <source>
        <dbReference type="Proteomes" id="UP000184389"/>
    </source>
</evidence>
<organism evidence="7 8">
    <name type="scientific">Sporanaerobacter acetigenes DSM 13106</name>
    <dbReference type="NCBI Taxonomy" id="1123281"/>
    <lineage>
        <taxon>Bacteria</taxon>
        <taxon>Bacillati</taxon>
        <taxon>Bacillota</taxon>
        <taxon>Tissierellia</taxon>
        <taxon>Tissierellales</taxon>
        <taxon>Sporanaerobacteraceae</taxon>
        <taxon>Sporanaerobacter</taxon>
    </lineage>
</organism>
<evidence type="ECO:0000256" key="4">
    <source>
        <dbReference type="ARBA" id="ARBA00022801"/>
    </source>
</evidence>
<dbReference type="SUPFAM" id="SSF52096">
    <property type="entry name" value="ClpP/crotonase"/>
    <property type="match status" value="1"/>
</dbReference>
<keyword evidence="3 7" id="KW-0645">Protease</keyword>
<keyword evidence="2" id="KW-0963">Cytoplasm</keyword>
<dbReference type="InterPro" id="IPR029045">
    <property type="entry name" value="ClpP/crotonase-like_dom_sf"/>
</dbReference>
<keyword evidence="8" id="KW-1185">Reference proteome</keyword>
<dbReference type="Proteomes" id="UP000184389">
    <property type="component" value="Unassembled WGS sequence"/>
</dbReference>
<evidence type="ECO:0000256" key="1">
    <source>
        <dbReference type="ARBA" id="ARBA00007039"/>
    </source>
</evidence>
<dbReference type="InterPro" id="IPR001907">
    <property type="entry name" value="ClpP"/>
</dbReference>
<dbReference type="GO" id="GO:0051117">
    <property type="term" value="F:ATPase binding"/>
    <property type="evidence" value="ECO:0007669"/>
    <property type="project" value="TreeGrafter"/>
</dbReference>
<evidence type="ECO:0000313" key="7">
    <source>
        <dbReference type="EMBL" id="SHI17805.1"/>
    </source>
</evidence>
<accession>A0A1M5Z0K8</accession>
<dbReference type="NCBIfam" id="NF045542">
    <property type="entry name" value="Clp_rel_HeadMat"/>
    <property type="match status" value="1"/>
</dbReference>
<comment type="similarity">
    <text evidence="1 6">Belongs to the peptidase S14 family.</text>
</comment>
<dbReference type="PANTHER" id="PTHR10381:SF70">
    <property type="entry name" value="ATP-DEPENDENT CLP PROTEASE PROTEOLYTIC SUBUNIT"/>
    <property type="match status" value="1"/>
</dbReference>